<dbReference type="Gene3D" id="3.20.20.80">
    <property type="entry name" value="Glycosidases"/>
    <property type="match status" value="1"/>
</dbReference>
<dbReference type="AlphaFoldDB" id="A0A6S6VE15"/>
<dbReference type="GO" id="GO:0071970">
    <property type="term" value="P:fungal-type cell wall (1-&gt;3)-beta-D-glucan biosynthetic process"/>
    <property type="evidence" value="ECO:0007669"/>
    <property type="project" value="TreeGrafter"/>
</dbReference>
<sequence>MNASITCPPIRVRGRFLCQGGDRFFVRGVAYQVRSTLDPISDDRLAELKNDILLFKELGLNTLFVYCIDSTKDHTEAMKLLEEAGIYVFTTVSTPFNAINRLAPNESYNPVTMVSFFKTVGIMASFPNTLGLLAGNELINNDATMPVAGVLKAVVRDLKKYMKLQNEANGQRVLPIGYNAATSSARDQEVLEYLTVGDDEISIDFWACKNYDWKEISDMTRSGYNDLVGLDHSPVVHTSNPLVQLHRFSGTTIPMFFSEYGNTSHQPRLFQETAALYSPPMSRVFSGGCVYEFWQSTNGYGLVEMLRHGSDNQVPALRKNPHDESKISERREIYGGMLLIFKDFVNYKTKLAEVSSVEVGVVIEAAEREGEQVQTDTKASGPWQAKFRMLGTCVDWHEMEGILSR</sequence>
<keyword evidence="5" id="KW-0808">Transferase</keyword>
<dbReference type="Pfam" id="PF03198">
    <property type="entry name" value="Glyco_hydro_72"/>
    <property type="match status" value="1"/>
</dbReference>
<gene>
    <name evidence="6" type="ORF">PTTW11_03508</name>
</gene>
<evidence type="ECO:0000256" key="2">
    <source>
        <dbReference type="ARBA" id="ARBA00007528"/>
    </source>
</evidence>
<organism evidence="6 7">
    <name type="scientific">Pyrenophora teres f. teres</name>
    <dbReference type="NCBI Taxonomy" id="97479"/>
    <lineage>
        <taxon>Eukaryota</taxon>
        <taxon>Fungi</taxon>
        <taxon>Dikarya</taxon>
        <taxon>Ascomycota</taxon>
        <taxon>Pezizomycotina</taxon>
        <taxon>Dothideomycetes</taxon>
        <taxon>Pleosporomycetidae</taxon>
        <taxon>Pleosporales</taxon>
        <taxon>Pleosporineae</taxon>
        <taxon>Pleosporaceae</taxon>
        <taxon>Pyrenophora</taxon>
    </lineage>
</organism>
<keyword evidence="3" id="KW-0732">Signal</keyword>
<dbReference type="EMBL" id="HG992979">
    <property type="protein sequence ID" value="CAE7022949.1"/>
    <property type="molecule type" value="Genomic_DNA"/>
</dbReference>
<evidence type="ECO:0000313" key="7">
    <source>
        <dbReference type="Proteomes" id="UP000472372"/>
    </source>
</evidence>
<evidence type="ECO:0000256" key="4">
    <source>
        <dbReference type="ARBA" id="ARBA00023180"/>
    </source>
</evidence>
<dbReference type="SUPFAM" id="SSF51445">
    <property type="entry name" value="(Trans)glycosidases"/>
    <property type="match status" value="1"/>
</dbReference>
<dbReference type="InterPro" id="IPR004886">
    <property type="entry name" value="Glucanosyltransferase"/>
</dbReference>
<comment type="subcellular location">
    <subcellularLocation>
        <location evidence="1 5">Cell membrane</location>
        <topology evidence="1 5">Lipid-anchor</topology>
        <topology evidence="1 5">GPI-anchor</topology>
    </subcellularLocation>
</comment>
<name>A0A6S6VE15_9PLEO</name>
<evidence type="ECO:0000256" key="5">
    <source>
        <dbReference type="RuleBase" id="RU361209"/>
    </source>
</evidence>
<protein>
    <recommendedName>
        <fullName evidence="5">1,3-beta-glucanosyltransferase</fullName>
        <ecNumber evidence="5">2.4.1.-</ecNumber>
    </recommendedName>
</protein>
<dbReference type="GO" id="GO:0042124">
    <property type="term" value="F:1,3-beta-glucanosyltransferase activity"/>
    <property type="evidence" value="ECO:0007669"/>
    <property type="project" value="TreeGrafter"/>
</dbReference>
<dbReference type="GO" id="GO:0098552">
    <property type="term" value="C:side of membrane"/>
    <property type="evidence" value="ECO:0007669"/>
    <property type="project" value="UniProtKB-KW"/>
</dbReference>
<accession>A0A6S6VE15</accession>
<keyword evidence="5" id="KW-0336">GPI-anchor</keyword>
<comment type="function">
    <text evidence="5">Splits internally a 1,3-beta-glucan molecule and transfers the newly generated reducing end (the donor) to the non-reducing end of another 1,3-beta-glucan molecule (the acceptor) forming a 1,3-beta linkage, resulting in the elongation of 1,3-beta-glucan chains in the cell wall.</text>
</comment>
<keyword evidence="5" id="KW-0449">Lipoprotein</keyword>
<evidence type="ECO:0000313" key="6">
    <source>
        <dbReference type="EMBL" id="CAE7022949.1"/>
    </source>
</evidence>
<reference evidence="6" key="1">
    <citation type="submission" date="2021-02" db="EMBL/GenBank/DDBJ databases">
        <authorList>
            <person name="Syme A R."/>
            <person name="Syme A R."/>
            <person name="Moolhuijzen P."/>
        </authorList>
    </citation>
    <scope>NUCLEOTIDE SEQUENCE</scope>
    <source>
        <strain evidence="6">W1-1</strain>
    </source>
</reference>
<proteinExistence type="inferred from homology"/>
<keyword evidence="5" id="KW-0472">Membrane</keyword>
<evidence type="ECO:0000256" key="3">
    <source>
        <dbReference type="ARBA" id="ARBA00022729"/>
    </source>
</evidence>
<dbReference type="GO" id="GO:0005886">
    <property type="term" value="C:plasma membrane"/>
    <property type="evidence" value="ECO:0007669"/>
    <property type="project" value="UniProtKB-SubCell"/>
</dbReference>
<comment type="similarity">
    <text evidence="2 5">Belongs to the glycosyl hydrolase 72 family.</text>
</comment>
<dbReference type="GO" id="GO:0031505">
    <property type="term" value="P:fungal-type cell wall organization"/>
    <property type="evidence" value="ECO:0007669"/>
    <property type="project" value="TreeGrafter"/>
</dbReference>
<dbReference type="EC" id="2.4.1.-" evidence="5"/>
<dbReference type="PANTHER" id="PTHR31468">
    <property type="entry name" value="1,3-BETA-GLUCANOSYLTRANSFERASE GAS1"/>
    <property type="match status" value="1"/>
</dbReference>
<dbReference type="InterPro" id="IPR017853">
    <property type="entry name" value="GH"/>
</dbReference>
<keyword evidence="4" id="KW-0325">Glycoprotein</keyword>
<dbReference type="PANTHER" id="PTHR31468:SF4">
    <property type="entry name" value="1,3-BETA-GLUCANOSYLTRANSFERASE GAS3-RELATED"/>
    <property type="match status" value="1"/>
</dbReference>
<evidence type="ECO:0000256" key="1">
    <source>
        <dbReference type="ARBA" id="ARBA00004609"/>
    </source>
</evidence>
<dbReference type="Proteomes" id="UP000472372">
    <property type="component" value="Chromosome 3"/>
</dbReference>